<reference evidence="2" key="1">
    <citation type="submission" date="2016-10" db="EMBL/GenBank/DDBJ databases">
        <authorList>
            <person name="Varghese N."/>
            <person name="Submissions S."/>
        </authorList>
    </citation>
    <scope>NUCLEOTIDE SEQUENCE [LARGE SCALE GENOMIC DNA]</scope>
    <source>
        <strain evidence="2">CGMCC 1.7736</strain>
    </source>
</reference>
<protein>
    <submittedName>
        <fullName evidence="1">Uncharacterized protein</fullName>
    </submittedName>
</protein>
<dbReference type="InterPro" id="IPR055707">
    <property type="entry name" value="DUF7283"/>
</dbReference>
<sequence length="159" mass="16581">MLDLPLDSWYAWLGLSLAGVALVGAASGLPTVPPPNADSAAATVDRVAAAEYAATAEHPLDATAVRLGTRRLALRNDAGTAHATLAFGPVTPVPTNDSALRDVVHGAHPSTAFDTPEAFRQAIIDARARGGDAPWRAVDRTLLVRRTTWEGVDVVLVDA</sequence>
<dbReference type="STRING" id="553469.SAMN04487947_0997"/>
<proteinExistence type="predicted"/>
<dbReference type="EMBL" id="FOYT01000001">
    <property type="protein sequence ID" value="SFR40448.1"/>
    <property type="molecule type" value="Genomic_DNA"/>
</dbReference>
<dbReference type="Proteomes" id="UP000198531">
    <property type="component" value="Unassembled WGS sequence"/>
</dbReference>
<evidence type="ECO:0000313" key="2">
    <source>
        <dbReference type="Proteomes" id="UP000198531"/>
    </source>
</evidence>
<dbReference type="OrthoDB" id="157493at2157"/>
<name>A0A1I6GE65_9EURY</name>
<gene>
    <name evidence="1" type="ORF">SAMN04487947_0997</name>
</gene>
<keyword evidence="2" id="KW-1185">Reference proteome</keyword>
<organism evidence="1 2">
    <name type="scientific">Halogeometricum rufum</name>
    <dbReference type="NCBI Taxonomy" id="553469"/>
    <lineage>
        <taxon>Archaea</taxon>
        <taxon>Methanobacteriati</taxon>
        <taxon>Methanobacteriota</taxon>
        <taxon>Stenosarchaea group</taxon>
        <taxon>Halobacteria</taxon>
        <taxon>Halobacteriales</taxon>
        <taxon>Haloferacaceae</taxon>
        <taxon>Halogeometricum</taxon>
    </lineage>
</organism>
<dbReference type="Pfam" id="PF23954">
    <property type="entry name" value="DUF7283"/>
    <property type="match status" value="1"/>
</dbReference>
<dbReference type="RefSeq" id="WP_089805136.1">
    <property type="nucleotide sequence ID" value="NZ_FOYT01000001.1"/>
</dbReference>
<dbReference type="AlphaFoldDB" id="A0A1I6GE65"/>
<evidence type="ECO:0000313" key="1">
    <source>
        <dbReference type="EMBL" id="SFR40448.1"/>
    </source>
</evidence>
<accession>A0A1I6GE65</accession>